<dbReference type="EMBL" id="JABFAE010000005">
    <property type="protein sequence ID" value="MBA0828177.1"/>
    <property type="molecule type" value="Genomic_DNA"/>
</dbReference>
<organism evidence="1 2">
    <name type="scientific">Gossypium armourianum</name>
    <dbReference type="NCBI Taxonomy" id="34283"/>
    <lineage>
        <taxon>Eukaryota</taxon>
        <taxon>Viridiplantae</taxon>
        <taxon>Streptophyta</taxon>
        <taxon>Embryophyta</taxon>
        <taxon>Tracheophyta</taxon>
        <taxon>Spermatophyta</taxon>
        <taxon>Magnoliopsida</taxon>
        <taxon>eudicotyledons</taxon>
        <taxon>Gunneridae</taxon>
        <taxon>Pentapetalae</taxon>
        <taxon>rosids</taxon>
        <taxon>malvids</taxon>
        <taxon>Malvales</taxon>
        <taxon>Malvaceae</taxon>
        <taxon>Malvoideae</taxon>
        <taxon>Gossypium</taxon>
    </lineage>
</organism>
<comment type="caution">
    <text evidence="1">The sequence shown here is derived from an EMBL/GenBank/DDBJ whole genome shotgun (WGS) entry which is preliminary data.</text>
</comment>
<sequence length="31" mass="3615">MLLSGKNYENLNQTKWEELDEVLMEKTSSAL</sequence>
<keyword evidence="2" id="KW-1185">Reference proteome</keyword>
<evidence type="ECO:0000313" key="1">
    <source>
        <dbReference type="EMBL" id="MBA0828177.1"/>
    </source>
</evidence>
<dbReference type="AlphaFoldDB" id="A0A7J9J1I7"/>
<reference evidence="1 2" key="1">
    <citation type="journal article" date="2019" name="Genome Biol. Evol.">
        <title>Insights into the evolution of the New World diploid cottons (Gossypium, subgenus Houzingenia) based on genome sequencing.</title>
        <authorList>
            <person name="Grover C.E."/>
            <person name="Arick M.A. 2nd"/>
            <person name="Thrash A."/>
            <person name="Conover J.L."/>
            <person name="Sanders W.S."/>
            <person name="Peterson D.G."/>
            <person name="Frelichowski J.E."/>
            <person name="Scheffler J.A."/>
            <person name="Scheffler B.E."/>
            <person name="Wendel J.F."/>
        </authorList>
    </citation>
    <scope>NUCLEOTIDE SEQUENCE [LARGE SCALE GENOMIC DNA]</scope>
    <source>
        <strain evidence="1">6</strain>
        <tissue evidence="1">Leaf</tissue>
    </source>
</reference>
<proteinExistence type="predicted"/>
<accession>A0A7J9J1I7</accession>
<gene>
    <name evidence="1" type="ORF">Goarm_012887</name>
</gene>
<protein>
    <submittedName>
        <fullName evidence="1">Uncharacterized protein</fullName>
    </submittedName>
</protein>
<evidence type="ECO:0000313" key="2">
    <source>
        <dbReference type="Proteomes" id="UP000593575"/>
    </source>
</evidence>
<dbReference type="Proteomes" id="UP000593575">
    <property type="component" value="Unassembled WGS sequence"/>
</dbReference>
<name>A0A7J9J1I7_9ROSI</name>